<evidence type="ECO:0000313" key="3">
    <source>
        <dbReference type="Proteomes" id="UP000000343"/>
    </source>
</evidence>
<dbReference type="STRING" id="1198114.AciX9_2144"/>
<accession>E8X2G4</accession>
<name>E8X2G4_GRATM</name>
<dbReference type="RefSeq" id="WP_013580504.1">
    <property type="nucleotide sequence ID" value="NC_015064.1"/>
</dbReference>
<gene>
    <name evidence="2" type="ordered locus">AciX9_2144</name>
</gene>
<protein>
    <recommendedName>
        <fullName evidence="4">Lipoprotein</fullName>
    </recommendedName>
</protein>
<dbReference type="AlphaFoldDB" id="E8X2G4"/>
<dbReference type="EMBL" id="CP002480">
    <property type="protein sequence ID" value="ADW69188.1"/>
    <property type="molecule type" value="Genomic_DNA"/>
</dbReference>
<sequence length="107" mass="11524">MFPKETWISLALMAVTSAALFSFLGCAHHNSAIAQAQHPSVQNHVRSAKFQASAFTAQHQVATPAAHVKQAIRSADPHAPVLRPIVQNQKTAKKKLSKLPKTQPAAL</sequence>
<organism evidence="3">
    <name type="scientific">Granulicella tundricola (strain ATCC BAA-1859 / DSM 23138 / MP5ACTX9)</name>
    <dbReference type="NCBI Taxonomy" id="1198114"/>
    <lineage>
        <taxon>Bacteria</taxon>
        <taxon>Pseudomonadati</taxon>
        <taxon>Acidobacteriota</taxon>
        <taxon>Terriglobia</taxon>
        <taxon>Terriglobales</taxon>
        <taxon>Acidobacteriaceae</taxon>
        <taxon>Granulicella</taxon>
    </lineage>
</organism>
<reference evidence="3" key="1">
    <citation type="submission" date="2011-01" db="EMBL/GenBank/DDBJ databases">
        <title>Complete sequence of chromosome of Acidobacterium sp. MP5ACTX9.</title>
        <authorList>
            <consortium name="US DOE Joint Genome Institute"/>
            <person name="Lucas S."/>
            <person name="Copeland A."/>
            <person name="Lapidus A."/>
            <person name="Cheng J.-F."/>
            <person name="Goodwin L."/>
            <person name="Pitluck S."/>
            <person name="Teshima H."/>
            <person name="Detter J.C."/>
            <person name="Han C."/>
            <person name="Tapia R."/>
            <person name="Land M."/>
            <person name="Hauser L."/>
            <person name="Kyrpides N."/>
            <person name="Ivanova N."/>
            <person name="Ovchinnikova G."/>
            <person name="Pagani I."/>
            <person name="Rawat S.R."/>
            <person name="Mannisto M."/>
            <person name="Haggblom M.M."/>
            <person name="Woyke T."/>
        </authorList>
    </citation>
    <scope>NUCLEOTIDE SEQUENCE [LARGE SCALE GENOMIC DNA]</scope>
    <source>
        <strain evidence="3">MP5ACTX9</strain>
    </source>
</reference>
<feature type="signal peptide" evidence="1">
    <location>
        <begin position="1"/>
        <end position="27"/>
    </location>
</feature>
<keyword evidence="3" id="KW-1185">Reference proteome</keyword>
<dbReference type="KEGG" id="acm:AciX9_2144"/>
<proteinExistence type="predicted"/>
<dbReference type="PaxDb" id="1198114-AciX9_2144"/>
<keyword evidence="1" id="KW-0732">Signal</keyword>
<evidence type="ECO:0000256" key="1">
    <source>
        <dbReference type="SAM" id="SignalP"/>
    </source>
</evidence>
<evidence type="ECO:0000313" key="2">
    <source>
        <dbReference type="EMBL" id="ADW69188.1"/>
    </source>
</evidence>
<feature type="chain" id="PRO_5003234109" description="Lipoprotein" evidence="1">
    <location>
        <begin position="28"/>
        <end position="107"/>
    </location>
</feature>
<evidence type="ECO:0008006" key="4">
    <source>
        <dbReference type="Google" id="ProtNLM"/>
    </source>
</evidence>
<dbReference type="HOGENOM" id="CLU_2206320_0_0_0"/>
<dbReference type="Proteomes" id="UP000000343">
    <property type="component" value="Chromosome"/>
</dbReference>
<dbReference type="PROSITE" id="PS51257">
    <property type="entry name" value="PROKAR_LIPOPROTEIN"/>
    <property type="match status" value="1"/>
</dbReference>